<feature type="chain" id="PRO_5013344525" evidence="1">
    <location>
        <begin position="24"/>
        <end position="295"/>
    </location>
</feature>
<dbReference type="RefSeq" id="WP_085495658.1">
    <property type="nucleotide sequence ID" value="NZ_FXAO01000001.1"/>
</dbReference>
<keyword evidence="3" id="KW-1185">Reference proteome</keyword>
<dbReference type="STRING" id="188872.SAMN03080602_00390"/>
<reference evidence="3" key="1">
    <citation type="submission" date="2017-04" db="EMBL/GenBank/DDBJ databases">
        <authorList>
            <person name="Varghese N."/>
            <person name="Submissions S."/>
        </authorList>
    </citation>
    <scope>NUCLEOTIDE SEQUENCE [LARGE SCALE GENOMIC DNA]</scope>
    <source>
        <strain evidence="3">DSM 19835</strain>
    </source>
</reference>
<dbReference type="EMBL" id="FXAO01000001">
    <property type="protein sequence ID" value="SMG08924.1"/>
    <property type="molecule type" value="Genomic_DNA"/>
</dbReference>
<dbReference type="Pfam" id="PF11751">
    <property type="entry name" value="PorP_SprF"/>
    <property type="match status" value="1"/>
</dbReference>
<dbReference type="InterPro" id="IPR019861">
    <property type="entry name" value="PorP/SprF_Bacteroidetes"/>
</dbReference>
<dbReference type="Proteomes" id="UP000193420">
    <property type="component" value="Unassembled WGS sequence"/>
</dbReference>
<evidence type="ECO:0000313" key="2">
    <source>
        <dbReference type="EMBL" id="SMG08924.1"/>
    </source>
</evidence>
<proteinExistence type="predicted"/>
<evidence type="ECO:0000313" key="3">
    <source>
        <dbReference type="Proteomes" id="UP000193420"/>
    </source>
</evidence>
<accession>A0A1X7I3Y2</accession>
<organism evidence="2 3">
    <name type="scientific">Arenibacter troitsensis</name>
    <dbReference type="NCBI Taxonomy" id="188872"/>
    <lineage>
        <taxon>Bacteria</taxon>
        <taxon>Pseudomonadati</taxon>
        <taxon>Bacteroidota</taxon>
        <taxon>Flavobacteriia</taxon>
        <taxon>Flavobacteriales</taxon>
        <taxon>Flavobacteriaceae</taxon>
        <taxon>Arenibacter</taxon>
    </lineage>
</organism>
<dbReference type="InterPro" id="IPR036709">
    <property type="entry name" value="Autotransporte_beta_dom_sf"/>
</dbReference>
<gene>
    <name evidence="2" type="ORF">SAMN03080602_00390</name>
</gene>
<sequence length="295" mass="32196">MKLKSIYIILTTLLAFSVLTAQQDPNFTFYRYNMNLINPAFAGSNGETDIGVGIRSQWASVEGSPETQTVFFGTPIGKNLGVGISVINDRTFIENQTSVALDFSYHLQLNENTHLYLGIKAGLNSYKVNTDGLITYSIESDPSLTNISGSFTPNIGSGAYLKGKSFFASLSVPRILSPNRLDNDNGIAKQGEDKIHIYATAGYDIPLNNNITFKPSILARYVNASPLSMDFTAAFMLGEKIEPGVAYRMDEGFGGFFIFKASNSLQLGYAYESATENTIANLSNGTHELLLKLNL</sequence>
<dbReference type="AlphaFoldDB" id="A0A1X7I3Y2"/>
<protein>
    <submittedName>
        <fullName evidence="2">Type IX secretion system membrane protein, PorP/SprF family</fullName>
    </submittedName>
</protein>
<evidence type="ECO:0000256" key="1">
    <source>
        <dbReference type="SAM" id="SignalP"/>
    </source>
</evidence>
<dbReference type="OrthoDB" id="1114455at2"/>
<dbReference type="SUPFAM" id="SSF103515">
    <property type="entry name" value="Autotransporter"/>
    <property type="match status" value="1"/>
</dbReference>
<keyword evidence="1" id="KW-0732">Signal</keyword>
<dbReference type="NCBIfam" id="TIGR03519">
    <property type="entry name" value="T9SS_PorP_fam"/>
    <property type="match status" value="1"/>
</dbReference>
<feature type="signal peptide" evidence="1">
    <location>
        <begin position="1"/>
        <end position="23"/>
    </location>
</feature>
<name>A0A1X7I3Y2_9FLAO</name>